<gene>
    <name evidence="1" type="ORF">TWF481_002815</name>
</gene>
<evidence type="ECO:0000313" key="2">
    <source>
        <dbReference type="Proteomes" id="UP001370758"/>
    </source>
</evidence>
<proteinExistence type="predicted"/>
<name>A0AAV9VT16_9PEZI</name>
<comment type="caution">
    <text evidence="1">The sequence shown here is derived from an EMBL/GenBank/DDBJ whole genome shotgun (WGS) entry which is preliminary data.</text>
</comment>
<reference evidence="1 2" key="1">
    <citation type="submission" date="2023-08" db="EMBL/GenBank/DDBJ databases">
        <authorList>
            <person name="Palmer J.M."/>
        </authorList>
    </citation>
    <scope>NUCLEOTIDE SEQUENCE [LARGE SCALE GENOMIC DNA]</scope>
    <source>
        <strain evidence="1 2">TWF481</strain>
    </source>
</reference>
<sequence length="136" mass="15879">MFGLKRIESLIKAYETTRPCQNSTWEPARNIREDAPRSIKDFYRDSQNGYKTTQSKGEFIIWVSQEFDRWAELVDLDTGEKVWKYQLHITTEIYFLDAEYSFSRTANLSQTSQMVGNPGLTSQDELRVSFLMGQNS</sequence>
<protein>
    <submittedName>
        <fullName evidence="1">Uncharacterized protein</fullName>
    </submittedName>
</protein>
<keyword evidence="2" id="KW-1185">Reference proteome</keyword>
<dbReference type="Proteomes" id="UP001370758">
    <property type="component" value="Unassembled WGS sequence"/>
</dbReference>
<dbReference type="EMBL" id="JAVHJL010000012">
    <property type="protein sequence ID" value="KAK6495768.1"/>
    <property type="molecule type" value="Genomic_DNA"/>
</dbReference>
<organism evidence="1 2">
    <name type="scientific">Arthrobotrys musiformis</name>
    <dbReference type="NCBI Taxonomy" id="47236"/>
    <lineage>
        <taxon>Eukaryota</taxon>
        <taxon>Fungi</taxon>
        <taxon>Dikarya</taxon>
        <taxon>Ascomycota</taxon>
        <taxon>Pezizomycotina</taxon>
        <taxon>Orbiliomycetes</taxon>
        <taxon>Orbiliales</taxon>
        <taxon>Orbiliaceae</taxon>
        <taxon>Arthrobotrys</taxon>
    </lineage>
</organism>
<accession>A0AAV9VT16</accession>
<evidence type="ECO:0000313" key="1">
    <source>
        <dbReference type="EMBL" id="KAK6495768.1"/>
    </source>
</evidence>
<dbReference type="AlphaFoldDB" id="A0AAV9VT16"/>